<comment type="caution">
    <text evidence="1">The sequence shown here is derived from an EMBL/GenBank/DDBJ whole genome shotgun (WGS) entry which is preliminary data.</text>
</comment>
<protein>
    <submittedName>
        <fullName evidence="1">Uncharacterized protein</fullName>
    </submittedName>
</protein>
<dbReference type="Proteomes" id="UP000027456">
    <property type="component" value="Unassembled WGS sequence"/>
</dbReference>
<dbReference type="OrthoDB" id="3175130at2759"/>
<dbReference type="EMBL" id="AZST01000373">
    <property type="protein sequence ID" value="KEP49350.1"/>
    <property type="molecule type" value="Genomic_DNA"/>
</dbReference>
<organism evidence="1 2">
    <name type="scientific">Rhizoctonia solani 123E</name>
    <dbReference type="NCBI Taxonomy" id="1423351"/>
    <lineage>
        <taxon>Eukaryota</taxon>
        <taxon>Fungi</taxon>
        <taxon>Dikarya</taxon>
        <taxon>Basidiomycota</taxon>
        <taxon>Agaricomycotina</taxon>
        <taxon>Agaricomycetes</taxon>
        <taxon>Cantharellales</taxon>
        <taxon>Ceratobasidiaceae</taxon>
        <taxon>Rhizoctonia</taxon>
    </lineage>
</organism>
<keyword evidence="2" id="KW-1185">Reference proteome</keyword>
<gene>
    <name evidence="1" type="ORF">V565_102170</name>
</gene>
<proteinExistence type="predicted"/>
<evidence type="ECO:0000313" key="1">
    <source>
        <dbReference type="EMBL" id="KEP49350.1"/>
    </source>
</evidence>
<feature type="non-terminal residue" evidence="1">
    <location>
        <position position="210"/>
    </location>
</feature>
<accession>A0A074RVM8</accession>
<sequence length="210" mass="23004">MNGPFSSFGPPQGTPIWYKNSLTNALRTIAQKSKAVLPQDIYAIIEEAAGRVYVYESYIHDMHAVNPDRPIHSDPLGEFVPKSSPLSLRFTHHYSLILSIFNMFMCPAPPATLNMFWYQGSLSCALQKIAHNTKGRLAPEISASLTEAAGRVFIQESYVNDLLVANAGCSISPDPLFVYGGYMNALSNLLGVLTLPGFEGTSRGRACRSM</sequence>
<dbReference type="HOGENOM" id="CLU_1312806_0_0_1"/>
<reference evidence="1 2" key="1">
    <citation type="submission" date="2013-12" db="EMBL/GenBank/DDBJ databases">
        <authorList>
            <person name="Cubeta M."/>
            <person name="Pakala S."/>
            <person name="Fedorova N."/>
            <person name="Thomas E."/>
            <person name="Dean R."/>
            <person name="Jabaji S."/>
            <person name="Neate S."/>
            <person name="Toda T."/>
            <person name="Tavantzis S."/>
            <person name="Vilgalys R."/>
            <person name="Bharathan N."/>
            <person name="Pakala S."/>
            <person name="Losada L.S."/>
            <person name="Zafar N."/>
            <person name="Nierman W."/>
        </authorList>
    </citation>
    <scope>NUCLEOTIDE SEQUENCE [LARGE SCALE GENOMIC DNA]</scope>
    <source>
        <strain evidence="1 2">123E</strain>
    </source>
</reference>
<evidence type="ECO:0000313" key="2">
    <source>
        <dbReference type="Proteomes" id="UP000027456"/>
    </source>
</evidence>
<dbReference type="AlphaFoldDB" id="A0A074RVM8"/>
<name>A0A074RVM8_9AGAM</name>